<reference evidence="1 2" key="1">
    <citation type="submission" date="2024-08" db="EMBL/GenBank/DDBJ databases">
        <authorList>
            <person name="Will J Nash"/>
            <person name="Angela Man"/>
            <person name="Seanna McTaggart"/>
            <person name="Kendall Baker"/>
            <person name="Tom Barker"/>
            <person name="Leah Catchpole"/>
            <person name="Alex Durrant"/>
            <person name="Karim Gharbi"/>
            <person name="Naomi Irish"/>
            <person name="Gemy Kaithakottil"/>
            <person name="Debby Ku"/>
            <person name="Aaliyah Providence"/>
            <person name="Felix Shaw"/>
            <person name="David Swarbreck"/>
            <person name="Chris Watkins"/>
            <person name="Ann M. McCartney"/>
            <person name="Giulio Formenti"/>
            <person name="Alice Mouton"/>
            <person name="Noel Vella"/>
            <person name="Bjorn M von Reumont"/>
            <person name="Adriana Vella"/>
            <person name="Wilfried Haerty"/>
        </authorList>
    </citation>
    <scope>NUCLEOTIDE SEQUENCE [LARGE SCALE GENOMIC DNA]</scope>
</reference>
<keyword evidence="2" id="KW-1185">Reference proteome</keyword>
<dbReference type="EMBL" id="CAXAJV020001300">
    <property type="protein sequence ID" value="CAL7949807.1"/>
    <property type="molecule type" value="Genomic_DNA"/>
</dbReference>
<organism evidence="1 2">
    <name type="scientific">Xylocopa violacea</name>
    <name type="common">Violet carpenter bee</name>
    <name type="synonym">Apis violacea</name>
    <dbReference type="NCBI Taxonomy" id="135666"/>
    <lineage>
        <taxon>Eukaryota</taxon>
        <taxon>Metazoa</taxon>
        <taxon>Ecdysozoa</taxon>
        <taxon>Arthropoda</taxon>
        <taxon>Hexapoda</taxon>
        <taxon>Insecta</taxon>
        <taxon>Pterygota</taxon>
        <taxon>Neoptera</taxon>
        <taxon>Endopterygota</taxon>
        <taxon>Hymenoptera</taxon>
        <taxon>Apocrita</taxon>
        <taxon>Aculeata</taxon>
        <taxon>Apoidea</taxon>
        <taxon>Anthophila</taxon>
        <taxon>Apidae</taxon>
        <taxon>Xylocopa</taxon>
        <taxon>Xylocopa</taxon>
    </lineage>
</organism>
<sequence length="126" mass="14122">MQNLGEIIFNESAIRSELGTSNSYSDKENQIIVISNEADKENIFNKIHSGEDSISSITKRSTASRSSAKQREKEKLLANFIDKISDEEINDFNTKPSNISFNVIESHHFKNCIVFSTSICITLTSS</sequence>
<name>A0ABP1PC77_XYLVO</name>
<accession>A0ABP1PC77</accession>
<comment type="caution">
    <text evidence="1">The sequence shown here is derived from an EMBL/GenBank/DDBJ whole genome shotgun (WGS) entry which is preliminary data.</text>
</comment>
<evidence type="ECO:0000313" key="2">
    <source>
        <dbReference type="Proteomes" id="UP001642520"/>
    </source>
</evidence>
<evidence type="ECO:0000313" key="1">
    <source>
        <dbReference type="EMBL" id="CAL7949807.1"/>
    </source>
</evidence>
<dbReference type="Proteomes" id="UP001642520">
    <property type="component" value="Unassembled WGS sequence"/>
</dbReference>
<proteinExistence type="predicted"/>
<gene>
    <name evidence="1" type="ORF">XYLVIOL_LOCUS9601</name>
</gene>
<protein>
    <submittedName>
        <fullName evidence="1">Uncharacterized protein</fullName>
    </submittedName>
</protein>